<comment type="caution">
    <text evidence="1">The sequence shown here is derived from an EMBL/GenBank/DDBJ whole genome shotgun (WGS) entry which is preliminary data.</text>
</comment>
<dbReference type="Proteomes" id="UP000619260">
    <property type="component" value="Unassembled WGS sequence"/>
</dbReference>
<proteinExistence type="predicted"/>
<reference evidence="1" key="1">
    <citation type="submission" date="2021-01" db="EMBL/GenBank/DDBJ databases">
        <title>Whole genome shotgun sequence of Virgisporangium aliadipatigenens NBRC 105644.</title>
        <authorList>
            <person name="Komaki H."/>
            <person name="Tamura T."/>
        </authorList>
    </citation>
    <scope>NUCLEOTIDE SEQUENCE</scope>
    <source>
        <strain evidence="1">NBRC 105644</strain>
    </source>
</reference>
<evidence type="ECO:0008006" key="3">
    <source>
        <dbReference type="Google" id="ProtNLM"/>
    </source>
</evidence>
<protein>
    <recommendedName>
        <fullName evidence="3">DUF4259 domain-containing protein</fullName>
    </recommendedName>
</protein>
<sequence>MVDTADMGAWGIGVFENDGAGDFLAQLRHTAAADRGALVRETLAEAADEEDYVDRDVAQAAVAAAAVVAAAHAGTALDDPTGAVPATDLPPTDPTLVSLALRALDRVEAEDSEWRELWEEADSFDDAAATLDELRATLSP</sequence>
<name>A0A8J4DQD5_9ACTN</name>
<evidence type="ECO:0000313" key="1">
    <source>
        <dbReference type="EMBL" id="GIJ46494.1"/>
    </source>
</evidence>
<accession>A0A8J4DQD5</accession>
<dbReference type="EMBL" id="BOPF01000010">
    <property type="protein sequence ID" value="GIJ46494.1"/>
    <property type="molecule type" value="Genomic_DNA"/>
</dbReference>
<evidence type="ECO:0000313" key="2">
    <source>
        <dbReference type="Proteomes" id="UP000619260"/>
    </source>
</evidence>
<dbReference type="InterPro" id="IPR025355">
    <property type="entry name" value="DUF4259"/>
</dbReference>
<dbReference type="AlphaFoldDB" id="A0A8J4DQD5"/>
<gene>
    <name evidence="1" type="ORF">Val02_33800</name>
</gene>
<keyword evidence="2" id="KW-1185">Reference proteome</keyword>
<organism evidence="1 2">
    <name type="scientific">Virgisporangium aliadipatigenens</name>
    <dbReference type="NCBI Taxonomy" id="741659"/>
    <lineage>
        <taxon>Bacteria</taxon>
        <taxon>Bacillati</taxon>
        <taxon>Actinomycetota</taxon>
        <taxon>Actinomycetes</taxon>
        <taxon>Micromonosporales</taxon>
        <taxon>Micromonosporaceae</taxon>
        <taxon>Virgisporangium</taxon>
    </lineage>
</organism>
<dbReference type="Pfam" id="PF14078">
    <property type="entry name" value="DUF4259"/>
    <property type="match status" value="1"/>
</dbReference>